<dbReference type="AlphaFoldDB" id="A0A2Z3RWG5"/>
<name>A0A2Z3RWG5_9MICO</name>
<dbReference type="OrthoDB" id="269774at2"/>
<dbReference type="KEGG" id="aum:AURMO_00272"/>
<evidence type="ECO:0000313" key="2">
    <source>
        <dbReference type="Proteomes" id="UP000246894"/>
    </source>
</evidence>
<organism evidence="1 2">
    <name type="scientific">Aurantimicrobium photophilum</name>
    <dbReference type="NCBI Taxonomy" id="1987356"/>
    <lineage>
        <taxon>Bacteria</taxon>
        <taxon>Bacillati</taxon>
        <taxon>Actinomycetota</taxon>
        <taxon>Actinomycetes</taxon>
        <taxon>Micrococcales</taxon>
        <taxon>Microbacteriaceae</taxon>
        <taxon>Aurantimicrobium</taxon>
    </lineage>
</organism>
<proteinExistence type="predicted"/>
<evidence type="ECO:0000313" key="1">
    <source>
        <dbReference type="EMBL" id="AWR20891.1"/>
    </source>
</evidence>
<dbReference type="EMBL" id="CP023994">
    <property type="protein sequence ID" value="AWR20891.1"/>
    <property type="molecule type" value="Genomic_DNA"/>
</dbReference>
<sequence>MDESTLLAHALRDYMRKNVEESELGFIDSPLDAGEPYSAITSALSIAQHFSIPMPPVFVDHITALSSWTSSERTNLERQLESLPAWWELAS</sequence>
<accession>A0A2Z3RWG5</accession>
<protein>
    <submittedName>
        <fullName evidence="1">Uncharacterized protein</fullName>
    </submittedName>
</protein>
<dbReference type="Proteomes" id="UP000246894">
    <property type="component" value="Chromosome"/>
</dbReference>
<reference evidence="1 2" key="1">
    <citation type="submission" date="2017-10" db="EMBL/GenBank/DDBJ databases">
        <title>Genome of an Actinobacterium that displays light-enhanced growth.</title>
        <authorList>
            <person name="Maresca J.A."/>
            <person name="Hempel P."/>
            <person name="Shevchenko O."/>
            <person name="Miller K.J."/>
            <person name="Hahn M.W."/>
        </authorList>
    </citation>
    <scope>NUCLEOTIDE SEQUENCE [LARGE SCALE GENOMIC DNA]</scope>
    <source>
        <strain evidence="1 2">MWH-Mo1</strain>
    </source>
</reference>
<keyword evidence="2" id="KW-1185">Reference proteome</keyword>
<gene>
    <name evidence="1" type="ORF">AURMO_00272</name>
</gene>
<dbReference type="RefSeq" id="WP_110232795.1">
    <property type="nucleotide sequence ID" value="NZ_CP023994.1"/>
</dbReference>